<dbReference type="EMBL" id="JACHJD010000001">
    <property type="protein sequence ID" value="MBB5101204.1"/>
    <property type="molecule type" value="Genomic_DNA"/>
</dbReference>
<name>A0A5P2WYY6_STRST</name>
<reference evidence="8 9" key="1">
    <citation type="submission" date="2017-09" db="EMBL/GenBank/DDBJ databases">
        <authorList>
            <person name="Lee N."/>
            <person name="Cho B.-K."/>
        </authorList>
    </citation>
    <scope>NUCLEOTIDE SEQUENCE [LARGE SCALE GENOMIC DNA]</scope>
    <source>
        <strain evidence="8 9">ATCC 27465</strain>
    </source>
</reference>
<evidence type="ECO:0000313" key="7">
    <source>
        <dbReference type="EMBL" id="MBB5101204.1"/>
    </source>
</evidence>
<feature type="transmembrane region" description="Helical" evidence="5">
    <location>
        <begin position="334"/>
        <end position="351"/>
    </location>
</feature>
<evidence type="ECO:0000256" key="5">
    <source>
        <dbReference type="SAM" id="Phobius"/>
    </source>
</evidence>
<dbReference type="EMBL" id="CP023690">
    <property type="protein sequence ID" value="QEV57987.1"/>
    <property type="molecule type" value="Genomic_DNA"/>
</dbReference>
<feature type="transmembrane region" description="Helical" evidence="5">
    <location>
        <begin position="118"/>
        <end position="137"/>
    </location>
</feature>
<feature type="transmembrane region" description="Helical" evidence="5">
    <location>
        <begin position="21"/>
        <end position="38"/>
    </location>
</feature>
<accession>A0A5P2WYY6</accession>
<dbReference type="Proteomes" id="UP000549009">
    <property type="component" value="Unassembled WGS sequence"/>
</dbReference>
<comment type="subcellular location">
    <subcellularLocation>
        <location evidence="1">Membrane</location>
        <topology evidence="1">Multi-pass membrane protein</topology>
    </subcellularLocation>
</comment>
<feature type="domain" description="Sodium/calcium exchanger membrane region" evidence="6">
    <location>
        <begin position="44"/>
        <end position="197"/>
    </location>
</feature>
<keyword evidence="10" id="KW-1185">Reference proteome</keyword>
<dbReference type="GO" id="GO:0055085">
    <property type="term" value="P:transmembrane transport"/>
    <property type="evidence" value="ECO:0007669"/>
    <property type="project" value="InterPro"/>
</dbReference>
<evidence type="ECO:0000313" key="10">
    <source>
        <dbReference type="Proteomes" id="UP000549009"/>
    </source>
</evidence>
<feature type="transmembrane region" description="Helical" evidence="5">
    <location>
        <begin position="379"/>
        <end position="396"/>
    </location>
</feature>
<keyword evidence="3 5" id="KW-1133">Transmembrane helix</keyword>
<keyword evidence="4 5" id="KW-0472">Membrane</keyword>
<feature type="domain" description="Sodium/calcium exchanger membrane region" evidence="6">
    <location>
        <begin position="228"/>
        <end position="368"/>
    </location>
</feature>
<feature type="transmembrane region" description="Helical" evidence="5">
    <location>
        <begin position="180"/>
        <end position="198"/>
    </location>
</feature>
<evidence type="ECO:0000313" key="8">
    <source>
        <dbReference type="EMBL" id="QEV57987.1"/>
    </source>
</evidence>
<feature type="transmembrane region" description="Helical" evidence="5">
    <location>
        <begin position="306"/>
        <end position="328"/>
    </location>
</feature>
<evidence type="ECO:0000313" key="9">
    <source>
        <dbReference type="Proteomes" id="UP000326505"/>
    </source>
</evidence>
<feature type="transmembrane region" description="Helical" evidence="5">
    <location>
        <begin position="224"/>
        <end position="242"/>
    </location>
</feature>
<evidence type="ECO:0000256" key="1">
    <source>
        <dbReference type="ARBA" id="ARBA00004141"/>
    </source>
</evidence>
<feature type="transmembrane region" description="Helical" evidence="5">
    <location>
        <begin position="76"/>
        <end position="98"/>
    </location>
</feature>
<dbReference type="InterPro" id="IPR044880">
    <property type="entry name" value="NCX_ion-bd_dom_sf"/>
</dbReference>
<feature type="transmembrane region" description="Helical" evidence="5">
    <location>
        <begin position="157"/>
        <end position="174"/>
    </location>
</feature>
<reference evidence="7 10" key="2">
    <citation type="submission" date="2020-08" db="EMBL/GenBank/DDBJ databases">
        <title>Genomic Encyclopedia of Type Strains, Phase III (KMG-III): the genomes of soil and plant-associated and newly described type strains.</title>
        <authorList>
            <person name="Whitman W."/>
        </authorList>
    </citation>
    <scope>NUCLEOTIDE SEQUENCE [LARGE SCALE GENOMIC DNA]</scope>
    <source>
        <strain evidence="7 10">CECT 3146</strain>
    </source>
</reference>
<dbReference type="RefSeq" id="WP_150509191.1">
    <property type="nucleotide sequence ID" value="NZ_BMSQ01000003.1"/>
</dbReference>
<dbReference type="Pfam" id="PF01699">
    <property type="entry name" value="Na_Ca_ex"/>
    <property type="match status" value="2"/>
</dbReference>
<dbReference type="GO" id="GO:0016020">
    <property type="term" value="C:membrane"/>
    <property type="evidence" value="ECO:0007669"/>
    <property type="project" value="UniProtKB-SubCell"/>
</dbReference>
<gene>
    <name evidence="8" type="ORF">CP982_04070</name>
    <name evidence="7" type="ORF">FHS40_000257</name>
</gene>
<dbReference type="AlphaFoldDB" id="A0A5P2WYY6"/>
<dbReference type="Proteomes" id="UP000326505">
    <property type="component" value="Chromosome"/>
</dbReference>
<dbReference type="Gene3D" id="1.20.1420.30">
    <property type="entry name" value="NCX, central ion-binding region"/>
    <property type="match status" value="1"/>
</dbReference>
<dbReference type="InterPro" id="IPR004837">
    <property type="entry name" value="NaCa_Exmemb"/>
</dbReference>
<evidence type="ECO:0000259" key="6">
    <source>
        <dbReference type="Pfam" id="PF01699"/>
    </source>
</evidence>
<protein>
    <submittedName>
        <fullName evidence="7">Cation:H+ antiporter</fullName>
    </submittedName>
    <submittedName>
        <fullName evidence="8">Sodium:proton exchanger</fullName>
    </submittedName>
</protein>
<dbReference type="KEGG" id="sspb:CP982_04070"/>
<evidence type="ECO:0000256" key="3">
    <source>
        <dbReference type="ARBA" id="ARBA00022989"/>
    </source>
</evidence>
<dbReference type="OrthoDB" id="57558at2"/>
<proteinExistence type="predicted"/>
<feature type="transmembrane region" description="Helical" evidence="5">
    <location>
        <begin position="44"/>
        <end position="64"/>
    </location>
</feature>
<sequence>MTLTPLSPAAPARAPAVRGRLLLAALGAAPAVVLRLSGAEPGPVVGLLVFGLGVLAAAVLLMWAAETARADISGALALALLAFIAVLPEYAVDLYFAYTGGSDPANAAYAAANMTGANRLLIGVGWPLVALAGYLAARRSGARPALAGTTLGAHRRVDIGFLAVAAVFAFVLPLTRQIAWYVPLLIIPWYGFYLWHVARSGPGDDEEFTGVPARLARLPRRGRRLTTTALFVAAAAVIFAAAEPFATSLISAGSSLGVDRFLLVQWVAPLATEAPELIVAVVFAWRLRADDGLGALLSSKVNQWTLLVGLLPVAYLAGGGGLGMPLVGRQVDEVALTAAQTVLAVVILLDLRFRLWEAATLFGLFVAQFLLPAESARLVLTYVYLGLAAALLVPRLRHVGPSLRAVGGR</sequence>
<evidence type="ECO:0000256" key="4">
    <source>
        <dbReference type="ARBA" id="ARBA00023136"/>
    </source>
</evidence>
<evidence type="ECO:0000256" key="2">
    <source>
        <dbReference type="ARBA" id="ARBA00022692"/>
    </source>
</evidence>
<keyword evidence="2 5" id="KW-0812">Transmembrane</keyword>
<organism evidence="8 9">
    <name type="scientific">Streptomyces spectabilis</name>
    <dbReference type="NCBI Taxonomy" id="68270"/>
    <lineage>
        <taxon>Bacteria</taxon>
        <taxon>Bacillati</taxon>
        <taxon>Actinomycetota</taxon>
        <taxon>Actinomycetes</taxon>
        <taxon>Kitasatosporales</taxon>
        <taxon>Streptomycetaceae</taxon>
        <taxon>Streptomyces</taxon>
    </lineage>
</organism>